<evidence type="ECO:0000256" key="1">
    <source>
        <dbReference type="SAM" id="MobiDB-lite"/>
    </source>
</evidence>
<evidence type="ECO:0000313" key="2">
    <source>
        <dbReference type="EMBL" id="GHB50175.1"/>
    </source>
</evidence>
<feature type="region of interest" description="Disordered" evidence="1">
    <location>
        <begin position="357"/>
        <end position="378"/>
    </location>
</feature>
<dbReference type="PANTHER" id="PTHR35370">
    <property type="entry name" value="CYTOPLASMIC PROTEIN-RELATED-RELATED"/>
    <property type="match status" value="1"/>
</dbReference>
<accession>A0ABQ3EU33</accession>
<protein>
    <submittedName>
        <fullName evidence="2">Type VI secretion system protein ImpG</fullName>
    </submittedName>
</protein>
<comment type="caution">
    <text evidence="2">The sequence shown here is derived from an EMBL/GenBank/DDBJ whole genome shotgun (WGS) entry which is preliminary data.</text>
</comment>
<reference evidence="3" key="1">
    <citation type="journal article" date="2019" name="Int. J. Syst. Evol. Microbiol.">
        <title>The Global Catalogue of Microorganisms (GCM) 10K type strain sequencing project: providing services to taxonomists for standard genome sequencing and annotation.</title>
        <authorList>
            <consortium name="The Broad Institute Genomics Platform"/>
            <consortium name="The Broad Institute Genome Sequencing Center for Infectious Disease"/>
            <person name="Wu L."/>
            <person name="Ma J."/>
        </authorList>
    </citation>
    <scope>NUCLEOTIDE SEQUENCE [LARGE SCALE GENOMIC DNA]</scope>
    <source>
        <strain evidence="3">KCTC 12861</strain>
    </source>
</reference>
<organism evidence="2 3">
    <name type="scientific">Pseudovibrio japonicus</name>
    <dbReference type="NCBI Taxonomy" id="366534"/>
    <lineage>
        <taxon>Bacteria</taxon>
        <taxon>Pseudomonadati</taxon>
        <taxon>Pseudomonadota</taxon>
        <taxon>Alphaproteobacteria</taxon>
        <taxon>Hyphomicrobiales</taxon>
        <taxon>Stappiaceae</taxon>
        <taxon>Pseudovibrio</taxon>
    </lineage>
</organism>
<dbReference type="Proteomes" id="UP000637980">
    <property type="component" value="Unassembled WGS sequence"/>
</dbReference>
<keyword evidence="3" id="KW-1185">Reference proteome</keyword>
<feature type="compositionally biased region" description="Basic and acidic residues" evidence="1">
    <location>
        <begin position="368"/>
        <end position="378"/>
    </location>
</feature>
<dbReference type="PANTHER" id="PTHR35370:SF1">
    <property type="entry name" value="TYPE VI SECRETION SYSTEM COMPONENT TSSF1"/>
    <property type="match status" value="1"/>
</dbReference>
<gene>
    <name evidence="2" type="ORF">GCM10007094_44310</name>
</gene>
<evidence type="ECO:0000313" key="3">
    <source>
        <dbReference type="Proteomes" id="UP000637980"/>
    </source>
</evidence>
<sequence length="597" mass="65542">MDRLLQYYENELDYMRRAFDAFAHTHPQAARTLAVTAGKSADPDIQRLSDSLALIASRLNQRMDDAVPEIALDLLRLICPMFLLGSPSYCPIKLEKSDALAGQVIVRKGTELDFLTEEGRSLCRYTSAATVKIAPLSADNFRVQTAPFPFEVPNESDGFEAALSLTIAPHDPDSSFADLKVDSLPLYINAPPGRKQRILNVLAGGIHGISLSADNSGLAHWFGPEALKFTFAHSDDTYLPSSGIPASGFEALRDFIAYPDQAYFFEIDNLGDVLAQMPAEAITLRIFVDASAAKALEDVHSEDLAINVVPLINTYSDSTRPLRYNFQRVQVPLLPNSADQMDVVSLQISGIDQLTSEGNVSLPSMTDPSRRQESETPVWQERHTHGEFDLARLSVSFSIPRCQKQGKREFPDEMDIVAKVLCSNGEAGTRPKPGAKCEFQDDALAGIPFSLVAEPTTAILPDCHADQQWEVLSLLNANFSTLFEAKDPKSSLVEALRICAPSHVREAGDAVWDVKVNQRVAPMQVDGSMLLAAGSEIEVTLDKSKLPIASHAFAIALNRFIGCFVSFDRFFQLIVRERGHVQPLRVFPRTHGMALGG</sequence>
<proteinExistence type="predicted"/>
<dbReference type="Pfam" id="PF05947">
    <property type="entry name" value="T6SS_TssF"/>
    <property type="match status" value="1"/>
</dbReference>
<dbReference type="EMBL" id="BMXE01000013">
    <property type="protein sequence ID" value="GHB50175.1"/>
    <property type="molecule type" value="Genomic_DNA"/>
</dbReference>
<dbReference type="RefSeq" id="WP_189438986.1">
    <property type="nucleotide sequence ID" value="NZ_BMXE01000013.1"/>
</dbReference>
<name>A0ABQ3EU33_9HYPH</name>
<feature type="compositionally biased region" description="Polar residues" evidence="1">
    <location>
        <begin position="357"/>
        <end position="367"/>
    </location>
</feature>
<dbReference type="InterPro" id="IPR010272">
    <property type="entry name" value="T6SS_TssF"/>
</dbReference>
<dbReference type="NCBIfam" id="TIGR03359">
    <property type="entry name" value="VI_chp_6"/>
    <property type="match status" value="1"/>
</dbReference>